<proteinExistence type="predicted"/>
<evidence type="ECO:0000313" key="2">
    <source>
        <dbReference type="EMBL" id="HIY77432.1"/>
    </source>
</evidence>
<evidence type="ECO:0008006" key="4">
    <source>
        <dbReference type="Google" id="ProtNLM"/>
    </source>
</evidence>
<dbReference type="Proteomes" id="UP000824135">
    <property type="component" value="Unassembled WGS sequence"/>
</dbReference>
<gene>
    <name evidence="2" type="ORF">H9728_00130</name>
</gene>
<reference evidence="2" key="1">
    <citation type="journal article" date="2021" name="PeerJ">
        <title>Extensive microbial diversity within the chicken gut microbiome revealed by metagenomics and culture.</title>
        <authorList>
            <person name="Gilroy R."/>
            <person name="Ravi A."/>
            <person name="Getino M."/>
            <person name="Pursley I."/>
            <person name="Horton D.L."/>
            <person name="Alikhan N.F."/>
            <person name="Baker D."/>
            <person name="Gharbi K."/>
            <person name="Hall N."/>
            <person name="Watson M."/>
            <person name="Adriaenssens E.M."/>
            <person name="Foster-Nyarko E."/>
            <person name="Jarju S."/>
            <person name="Secka A."/>
            <person name="Antonio M."/>
            <person name="Oren A."/>
            <person name="Chaudhuri R.R."/>
            <person name="La Ragione R."/>
            <person name="Hildebrand F."/>
            <person name="Pallen M.J."/>
        </authorList>
    </citation>
    <scope>NUCLEOTIDE SEQUENCE</scope>
    <source>
        <strain evidence="2">CHK199-9574</strain>
    </source>
</reference>
<protein>
    <recommendedName>
        <fullName evidence="4">SPOR domain-containing protein</fullName>
    </recommendedName>
</protein>
<name>A0A9D2CFU6_9FIRM</name>
<keyword evidence="1" id="KW-0472">Membrane</keyword>
<accession>A0A9D2CFU6</accession>
<dbReference type="AlphaFoldDB" id="A0A9D2CFU6"/>
<keyword evidence="1" id="KW-1133">Transmembrane helix</keyword>
<sequence length="244" mass="26907">MDDYPYEYYKRKRAKKKAFLLKTAAVAAVFLLAAVLALAYLPGKPYSVSLRRTFCFVAERADGQSAEEIADAIASGGGAGYILKEEGAPVYACYYQRADAEEIAERLCESGRSAYVLERVTDRLYFGSRAAKKAENAALSVLRTLYDCSLVLYETANRLQNGTYDQSSARSVLADTAAVLSRLGKTAQKSGSLSEKYKSLGEFPAGCAEDLENYASQTVYASDIRNLQVKICEYFIYVFEIFGN</sequence>
<keyword evidence="1" id="KW-0812">Transmembrane</keyword>
<evidence type="ECO:0000256" key="1">
    <source>
        <dbReference type="SAM" id="Phobius"/>
    </source>
</evidence>
<comment type="caution">
    <text evidence="2">The sequence shown here is derived from an EMBL/GenBank/DDBJ whole genome shotgun (WGS) entry which is preliminary data.</text>
</comment>
<dbReference type="EMBL" id="DXCO01000001">
    <property type="protein sequence ID" value="HIY77432.1"/>
    <property type="molecule type" value="Genomic_DNA"/>
</dbReference>
<feature type="transmembrane region" description="Helical" evidence="1">
    <location>
        <begin position="19"/>
        <end position="41"/>
    </location>
</feature>
<reference evidence="2" key="2">
    <citation type="submission" date="2021-04" db="EMBL/GenBank/DDBJ databases">
        <authorList>
            <person name="Gilroy R."/>
        </authorList>
    </citation>
    <scope>NUCLEOTIDE SEQUENCE</scope>
    <source>
        <strain evidence="2">CHK199-9574</strain>
    </source>
</reference>
<organism evidence="2 3">
    <name type="scientific">Candidatus Borkfalkia excrementavium</name>
    <dbReference type="NCBI Taxonomy" id="2838505"/>
    <lineage>
        <taxon>Bacteria</taxon>
        <taxon>Bacillati</taxon>
        <taxon>Bacillota</taxon>
        <taxon>Clostridia</taxon>
        <taxon>Christensenellales</taxon>
        <taxon>Christensenellaceae</taxon>
        <taxon>Candidatus Borkfalkia</taxon>
    </lineage>
</organism>
<evidence type="ECO:0000313" key="3">
    <source>
        <dbReference type="Proteomes" id="UP000824135"/>
    </source>
</evidence>